<comment type="caution">
    <text evidence="1">The sequence shown here is derived from an EMBL/GenBank/DDBJ whole genome shotgun (WGS) entry which is preliminary data.</text>
</comment>
<name>A7B476_MEDG7</name>
<evidence type="ECO:0000313" key="1">
    <source>
        <dbReference type="EMBL" id="EDN77153.1"/>
    </source>
</evidence>
<dbReference type="Proteomes" id="UP000004410">
    <property type="component" value="Unassembled WGS sequence"/>
</dbReference>
<dbReference type="EMBL" id="AAYG02000018">
    <property type="protein sequence ID" value="EDN77153.1"/>
    <property type="molecule type" value="Genomic_DNA"/>
</dbReference>
<dbReference type="PaxDb" id="411470-RUMGNA_02360"/>
<proteinExistence type="predicted"/>
<reference evidence="1 2" key="1">
    <citation type="submission" date="2007-04" db="EMBL/GenBank/DDBJ databases">
        <authorList>
            <person name="Fulton L."/>
            <person name="Clifton S."/>
            <person name="Fulton B."/>
            <person name="Xu J."/>
            <person name="Minx P."/>
            <person name="Pepin K.H."/>
            <person name="Johnson M."/>
            <person name="Thiruvilangam P."/>
            <person name="Bhonagiri V."/>
            <person name="Nash W.E."/>
            <person name="Mardis E.R."/>
            <person name="Wilson R.K."/>
        </authorList>
    </citation>
    <scope>NUCLEOTIDE SEQUENCE [LARGE SCALE GENOMIC DNA]</scope>
    <source>
        <strain evidence="1 2">ATCC 29149</strain>
    </source>
</reference>
<accession>A7B476</accession>
<evidence type="ECO:0008006" key="3">
    <source>
        <dbReference type="Google" id="ProtNLM"/>
    </source>
</evidence>
<protein>
    <recommendedName>
        <fullName evidence="3">Conjugal transfer protein</fullName>
    </recommendedName>
</protein>
<reference evidence="1 2" key="2">
    <citation type="submission" date="2007-06" db="EMBL/GenBank/DDBJ databases">
        <title>Draft genome sequence of Ruminococcus gnavus (ATCC 29149).</title>
        <authorList>
            <person name="Sudarsanam P."/>
            <person name="Ley R."/>
            <person name="Guruge J."/>
            <person name="Turnbaugh P.J."/>
            <person name="Mahowald M."/>
            <person name="Liep D."/>
            <person name="Gordon J."/>
        </authorList>
    </citation>
    <scope>NUCLEOTIDE SEQUENCE [LARGE SCALE GENOMIC DNA]</scope>
    <source>
        <strain evidence="1 2">ATCC 29149</strain>
    </source>
</reference>
<dbReference type="AlphaFoldDB" id="A7B476"/>
<gene>
    <name evidence="1" type="ORF">RUMGNA_02360</name>
</gene>
<evidence type="ECO:0000313" key="2">
    <source>
        <dbReference type="Proteomes" id="UP000004410"/>
    </source>
</evidence>
<organism evidence="1 2">
    <name type="scientific">Mediterraneibacter gnavus (strain ATCC 29149 / DSM 114966 / JCM 6515 / VPI C7-9)</name>
    <name type="common">Ruminococcus gnavus</name>
    <dbReference type="NCBI Taxonomy" id="411470"/>
    <lineage>
        <taxon>Bacteria</taxon>
        <taxon>Bacillati</taxon>
        <taxon>Bacillota</taxon>
        <taxon>Clostridia</taxon>
        <taxon>Lachnospirales</taxon>
        <taxon>Lachnospiraceae</taxon>
        <taxon>Mediterraneibacter</taxon>
    </lineage>
</organism>
<sequence>MGEQILKVSCPCCKNGRLFDVLPDTEGTIQIKCPCCRKIIQISLHNKKIRTERIGA</sequence>